<dbReference type="GeneTree" id="ENSGT00940000159674"/>
<evidence type="ECO:0000259" key="1">
    <source>
        <dbReference type="Pfam" id="PF15410"/>
    </source>
</evidence>
<accession>U3J571</accession>
<dbReference type="InterPro" id="IPR011993">
    <property type="entry name" value="PH-like_dom_sf"/>
</dbReference>
<reference evidence="2" key="3">
    <citation type="submission" date="2025-09" db="UniProtKB">
        <authorList>
            <consortium name="Ensembl"/>
        </authorList>
    </citation>
    <scope>IDENTIFICATION</scope>
</reference>
<dbReference type="AlphaFoldDB" id="U3J571"/>
<dbReference type="STRING" id="8840.ENSAPLP00000014648"/>
<dbReference type="PANTHER" id="PTHR10663">
    <property type="entry name" value="GUANYL-NUCLEOTIDE EXCHANGE FACTOR"/>
    <property type="match status" value="1"/>
</dbReference>
<evidence type="ECO:0000313" key="3">
    <source>
        <dbReference type="Proteomes" id="UP000016666"/>
    </source>
</evidence>
<reference evidence="2" key="2">
    <citation type="submission" date="2025-08" db="UniProtKB">
        <authorList>
            <consortium name="Ensembl"/>
        </authorList>
    </citation>
    <scope>IDENTIFICATION</scope>
</reference>
<dbReference type="InterPro" id="IPR041681">
    <property type="entry name" value="PH_9"/>
</dbReference>
<organism evidence="2 3">
    <name type="scientific">Anas platyrhynchos platyrhynchos</name>
    <name type="common">Northern mallard</name>
    <dbReference type="NCBI Taxonomy" id="8840"/>
    <lineage>
        <taxon>Eukaryota</taxon>
        <taxon>Metazoa</taxon>
        <taxon>Chordata</taxon>
        <taxon>Craniata</taxon>
        <taxon>Vertebrata</taxon>
        <taxon>Euteleostomi</taxon>
        <taxon>Archelosauria</taxon>
        <taxon>Archosauria</taxon>
        <taxon>Dinosauria</taxon>
        <taxon>Saurischia</taxon>
        <taxon>Theropoda</taxon>
        <taxon>Coelurosauria</taxon>
        <taxon>Aves</taxon>
        <taxon>Neognathae</taxon>
        <taxon>Galloanserae</taxon>
        <taxon>Anseriformes</taxon>
        <taxon>Anatidae</taxon>
        <taxon>Anatinae</taxon>
        <taxon>Anas</taxon>
    </lineage>
</organism>
<dbReference type="PANTHER" id="PTHR10663:SF329">
    <property type="entry name" value="PH AND SEC7 DOMAIN-CONTAINING PROTEIN 2"/>
    <property type="match status" value="1"/>
</dbReference>
<name>U3J571_ANAPP</name>
<dbReference type="Proteomes" id="UP000016666">
    <property type="component" value="Chromosome 14"/>
</dbReference>
<protein>
    <recommendedName>
        <fullName evidence="1">Pleckstrin homology domain-containing protein</fullName>
    </recommendedName>
</protein>
<proteinExistence type="predicted"/>
<sequence>QQLYCSLANTSPGHFRSEGISLRTQTGCRRNDLHKPDMSTIRDTANTMFLLQTLYNSIKNEKLEWAIDEDELRKSLSELVDDKFGASAKKVTRIVDSSNPFLDIPQALNAVTYKHGVLTRKTHADMDGKRTPRGRRGWKKFYAVLKGTILYLQKLRSHENKMKQIADELAEHKSHPVEKSLKSKEAEEYRLKEHYLIFEKSRYETYINLLCMKIKVGTDDLERIETSFFKVEADDIALRKTHSSPSLSQGHVSVTCKVEKDIIEQNT</sequence>
<feature type="domain" description="Pleckstrin homology" evidence="1">
    <location>
        <begin position="113"/>
        <end position="206"/>
    </location>
</feature>
<dbReference type="Pfam" id="PF15410">
    <property type="entry name" value="PH_9"/>
    <property type="match status" value="1"/>
</dbReference>
<keyword evidence="3" id="KW-1185">Reference proteome</keyword>
<reference evidence="2 3" key="1">
    <citation type="submission" date="2017-10" db="EMBL/GenBank/DDBJ databases">
        <title>A new Pekin duck reference genome.</title>
        <authorList>
            <person name="Hou Z.-C."/>
            <person name="Zhou Z.-K."/>
            <person name="Zhu F."/>
            <person name="Hou S.-S."/>
        </authorList>
    </citation>
    <scope>NUCLEOTIDE SEQUENCE [LARGE SCALE GENOMIC DNA]</scope>
</reference>
<dbReference type="Ensembl" id="ENSAPLT00000015430.2">
    <property type="protein sequence ID" value="ENSAPLP00000014648.2"/>
    <property type="gene ID" value="ENSAPLG00000014766.2"/>
</dbReference>
<dbReference type="SUPFAM" id="SSF50729">
    <property type="entry name" value="PH domain-like"/>
    <property type="match status" value="1"/>
</dbReference>
<evidence type="ECO:0000313" key="2">
    <source>
        <dbReference type="Ensembl" id="ENSAPLP00000014648.2"/>
    </source>
</evidence>
<dbReference type="OMA" id="LYESIMQ"/>
<dbReference type="Gene3D" id="2.30.29.30">
    <property type="entry name" value="Pleckstrin-homology domain (PH domain)/Phosphotyrosine-binding domain (PTB)"/>
    <property type="match status" value="1"/>
</dbReference>